<evidence type="ECO:0000313" key="2">
    <source>
        <dbReference type="Proteomes" id="UP000248132"/>
    </source>
</evidence>
<accession>A0A318XSQ6</accession>
<keyword evidence="2" id="KW-1185">Reference proteome</keyword>
<sequence>MSGTTASAAVTAVGSAGGKASASVTLAQIKDAMEKAENAAGNTGKIPAVEIKVSVPDGTSIVEIRIPHAAIREIASEGKSNLKLSSPVATITFDAGSLGTISGKVSEDVIFTLAKTLMLLL</sequence>
<name>A0A318XSQ6_9FIRM</name>
<dbReference type="Proteomes" id="UP000248132">
    <property type="component" value="Unassembled WGS sequence"/>
</dbReference>
<comment type="caution">
    <text evidence="1">The sequence shown here is derived from an EMBL/GenBank/DDBJ whole genome shotgun (WGS) entry which is preliminary data.</text>
</comment>
<evidence type="ECO:0000313" key="1">
    <source>
        <dbReference type="EMBL" id="PYG89732.1"/>
    </source>
</evidence>
<reference evidence="1 2" key="1">
    <citation type="submission" date="2018-06" db="EMBL/GenBank/DDBJ databases">
        <title>Genomic Encyclopedia of Type Strains, Phase I: the one thousand microbial genomes (KMG-I) project.</title>
        <authorList>
            <person name="Kyrpides N."/>
        </authorList>
    </citation>
    <scope>NUCLEOTIDE SEQUENCE [LARGE SCALE GENOMIC DNA]</scope>
    <source>
        <strain evidence="1 2">DSM 19573</strain>
    </source>
</reference>
<gene>
    <name evidence="1" type="ORF">LY28_00325</name>
</gene>
<dbReference type="RefSeq" id="WP_110460423.1">
    <property type="nucleotide sequence ID" value="NZ_QKMR01000002.1"/>
</dbReference>
<proteinExistence type="predicted"/>
<organism evidence="1 2">
    <name type="scientific">Ruminiclostridium sufflavum DSM 19573</name>
    <dbReference type="NCBI Taxonomy" id="1121337"/>
    <lineage>
        <taxon>Bacteria</taxon>
        <taxon>Bacillati</taxon>
        <taxon>Bacillota</taxon>
        <taxon>Clostridia</taxon>
        <taxon>Eubacteriales</taxon>
        <taxon>Oscillospiraceae</taxon>
        <taxon>Ruminiclostridium</taxon>
    </lineage>
</organism>
<dbReference type="EMBL" id="QKMR01000002">
    <property type="protein sequence ID" value="PYG89732.1"/>
    <property type="molecule type" value="Genomic_DNA"/>
</dbReference>
<protein>
    <submittedName>
        <fullName evidence="1">Uncharacterized protein</fullName>
    </submittedName>
</protein>
<dbReference type="AlphaFoldDB" id="A0A318XSQ6"/>